<dbReference type="GO" id="GO:0045039">
    <property type="term" value="P:protein insertion into mitochondrial inner membrane"/>
    <property type="evidence" value="ECO:0007669"/>
    <property type="project" value="InterPro"/>
</dbReference>
<feature type="transmembrane region" description="Helical" evidence="5">
    <location>
        <begin position="20"/>
        <end position="39"/>
    </location>
</feature>
<dbReference type="PANTHER" id="PTHR14110">
    <property type="entry name" value="MITOCHONDRIAL IMPORT INNER MEMBRANE TRANSLOCASE SUBUNIT TIM22"/>
    <property type="match status" value="1"/>
</dbReference>
<comment type="subcellular location">
    <subcellularLocation>
        <location evidence="1">Membrane</location>
        <topology evidence="1">Multi-pass membrane protein</topology>
    </subcellularLocation>
</comment>
<protein>
    <submittedName>
        <fullName evidence="6">Uncharacterized protein</fullName>
    </submittedName>
</protein>
<dbReference type="AlphaFoldDB" id="A0A8T2V220"/>
<keyword evidence="4 5" id="KW-0472">Membrane</keyword>
<evidence type="ECO:0000256" key="4">
    <source>
        <dbReference type="ARBA" id="ARBA00023136"/>
    </source>
</evidence>
<evidence type="ECO:0000313" key="7">
    <source>
        <dbReference type="Proteomes" id="UP000825935"/>
    </source>
</evidence>
<sequence length="154" mass="15958">MDSRAAREEYDSIFFRTGTALTSGVVAGSIWGSVVATWRDVPAVERNVALPALIKTLRIMGNYGLTYGAVAGVFALTDASVEKIRGKKDLWNGVAGGLVAGSVLGIRSRSLRVGLAASGALAAVAAIVDAGGQTTRTPIGREFLPYPTSSSQTD</sequence>
<evidence type="ECO:0000256" key="3">
    <source>
        <dbReference type="ARBA" id="ARBA00022989"/>
    </source>
</evidence>
<keyword evidence="2 5" id="KW-0812">Transmembrane</keyword>
<dbReference type="PANTHER" id="PTHR14110:SF18">
    <property type="entry name" value="OUTER ENVELOPE PORE PROTEIN 16-3, CHLOROPLASTIC_MITOCHONDRIAL"/>
    <property type="match status" value="1"/>
</dbReference>
<dbReference type="GO" id="GO:0042721">
    <property type="term" value="C:TIM22 mitochondrial import inner membrane insertion complex"/>
    <property type="evidence" value="ECO:0007669"/>
    <property type="project" value="InterPro"/>
</dbReference>
<reference evidence="6" key="1">
    <citation type="submission" date="2021-08" db="EMBL/GenBank/DDBJ databases">
        <title>WGS assembly of Ceratopteris richardii.</title>
        <authorList>
            <person name="Marchant D.B."/>
            <person name="Chen G."/>
            <person name="Jenkins J."/>
            <person name="Shu S."/>
            <person name="Leebens-Mack J."/>
            <person name="Grimwood J."/>
            <person name="Schmutz J."/>
            <person name="Soltis P."/>
            <person name="Soltis D."/>
            <person name="Chen Z.-H."/>
        </authorList>
    </citation>
    <scope>NUCLEOTIDE SEQUENCE</scope>
    <source>
        <strain evidence="6">Whitten #5841</strain>
        <tissue evidence="6">Leaf</tissue>
    </source>
</reference>
<evidence type="ECO:0000256" key="1">
    <source>
        <dbReference type="ARBA" id="ARBA00004141"/>
    </source>
</evidence>
<proteinExistence type="predicted"/>
<comment type="caution">
    <text evidence="6">The sequence shown here is derived from an EMBL/GenBank/DDBJ whole genome shotgun (WGS) entry which is preliminary data.</text>
</comment>
<keyword evidence="3 5" id="KW-1133">Transmembrane helix</keyword>
<dbReference type="OMA" id="REKKDFW"/>
<dbReference type="EMBL" id="CM035409">
    <property type="protein sequence ID" value="KAH7439983.1"/>
    <property type="molecule type" value="Genomic_DNA"/>
</dbReference>
<organism evidence="6 7">
    <name type="scientific">Ceratopteris richardii</name>
    <name type="common">Triangle waterfern</name>
    <dbReference type="NCBI Taxonomy" id="49495"/>
    <lineage>
        <taxon>Eukaryota</taxon>
        <taxon>Viridiplantae</taxon>
        <taxon>Streptophyta</taxon>
        <taxon>Embryophyta</taxon>
        <taxon>Tracheophyta</taxon>
        <taxon>Polypodiopsida</taxon>
        <taxon>Polypodiidae</taxon>
        <taxon>Polypodiales</taxon>
        <taxon>Pteridineae</taxon>
        <taxon>Pteridaceae</taxon>
        <taxon>Parkerioideae</taxon>
        <taxon>Ceratopteris</taxon>
    </lineage>
</organism>
<dbReference type="InterPro" id="IPR039175">
    <property type="entry name" value="TIM22"/>
</dbReference>
<feature type="transmembrane region" description="Helical" evidence="5">
    <location>
        <begin position="59"/>
        <end position="77"/>
    </location>
</feature>
<evidence type="ECO:0000256" key="2">
    <source>
        <dbReference type="ARBA" id="ARBA00022692"/>
    </source>
</evidence>
<dbReference type="Proteomes" id="UP000825935">
    <property type="component" value="Chromosome 4"/>
</dbReference>
<evidence type="ECO:0000256" key="5">
    <source>
        <dbReference type="SAM" id="Phobius"/>
    </source>
</evidence>
<gene>
    <name evidence="6" type="ORF">KP509_04G086000</name>
</gene>
<accession>A0A8T2V220</accession>
<evidence type="ECO:0000313" key="6">
    <source>
        <dbReference type="EMBL" id="KAH7439983.1"/>
    </source>
</evidence>
<dbReference type="Pfam" id="PF02466">
    <property type="entry name" value="Tim17"/>
    <property type="match status" value="1"/>
</dbReference>
<dbReference type="OrthoDB" id="1913277at2759"/>
<keyword evidence="7" id="KW-1185">Reference proteome</keyword>
<name>A0A8T2V220_CERRI</name>